<sequence>MAMLLSPFFVRIRENYCRCLMMMHCYSDLIHLFEQTFYLEYNTKLVKGGDEPIYLPANELCPYHQIVFAHGYFASALHEIAHWCLAGAARRLLEDFGYWYVPDGRTAEQQQVFEQVEIKPQAIEWSFCVAANKSFNVSADNLSGEAGDTTNFKRNVHSQVQYYLQHGFPPRAQKFIQVLASFYQVSLPLSIGQFTLDCVTNDKELDDKEIVADV</sequence>
<comment type="caution">
    <text evidence="1">The sequence shown here is derived from an EMBL/GenBank/DDBJ whole genome shotgun (WGS) entry which is preliminary data.</text>
</comment>
<reference evidence="1 2" key="1">
    <citation type="submission" date="2023-03" db="EMBL/GenBank/DDBJ databases">
        <title>Draft genome sequence of Thalassotalea insulae KCTC 62186T.</title>
        <authorList>
            <person name="Sawabe T."/>
        </authorList>
    </citation>
    <scope>NUCLEOTIDE SEQUENCE [LARGE SCALE GENOMIC DNA]</scope>
    <source>
        <strain evidence="1 2">KCTC 62186</strain>
    </source>
</reference>
<keyword evidence="1" id="KW-0251">Elongation factor</keyword>
<evidence type="ECO:0000313" key="2">
    <source>
        <dbReference type="Proteomes" id="UP001157186"/>
    </source>
</evidence>
<dbReference type="Pfam" id="PF04315">
    <property type="entry name" value="EpmC"/>
    <property type="match status" value="1"/>
</dbReference>
<gene>
    <name evidence="1" type="ORF">tinsulaeT_07890</name>
</gene>
<dbReference type="Proteomes" id="UP001157186">
    <property type="component" value="Unassembled WGS sequence"/>
</dbReference>
<name>A0ABQ6GQ58_9GAMM</name>
<proteinExistence type="predicted"/>
<protein>
    <submittedName>
        <fullName evidence="1">Elongation factor P hydroxylase</fullName>
    </submittedName>
</protein>
<accession>A0ABQ6GQ58</accession>
<evidence type="ECO:0000313" key="1">
    <source>
        <dbReference type="EMBL" id="GLX77449.1"/>
    </source>
</evidence>
<dbReference type="InterPro" id="IPR007411">
    <property type="entry name" value="EpmC"/>
</dbReference>
<dbReference type="GO" id="GO:0003746">
    <property type="term" value="F:translation elongation factor activity"/>
    <property type="evidence" value="ECO:0007669"/>
    <property type="project" value="UniProtKB-KW"/>
</dbReference>
<keyword evidence="1" id="KW-0648">Protein biosynthesis</keyword>
<keyword evidence="2" id="KW-1185">Reference proteome</keyword>
<dbReference type="EMBL" id="BSST01000001">
    <property type="protein sequence ID" value="GLX77449.1"/>
    <property type="molecule type" value="Genomic_DNA"/>
</dbReference>
<organism evidence="1 2">
    <name type="scientific">Thalassotalea insulae</name>
    <dbReference type="NCBI Taxonomy" id="2056778"/>
    <lineage>
        <taxon>Bacteria</taxon>
        <taxon>Pseudomonadati</taxon>
        <taxon>Pseudomonadota</taxon>
        <taxon>Gammaproteobacteria</taxon>
        <taxon>Alteromonadales</taxon>
        <taxon>Colwelliaceae</taxon>
        <taxon>Thalassotalea</taxon>
    </lineage>
</organism>